<dbReference type="GO" id="GO:0005829">
    <property type="term" value="C:cytosol"/>
    <property type="evidence" value="ECO:0007669"/>
    <property type="project" value="UniProtKB-ARBA"/>
</dbReference>
<comment type="function">
    <text evidence="12">Component of the signal recognition particle (SRP) complex, a ribonucleoprotein complex that mediates the cotranslational targeting of secretory and membrane proteins to the endoplasmic reticulum (ER). The SRP complex interacts with the signal sequence in nascent secretory and membrane proteins and directs them to the membrane of the ER.</text>
</comment>
<dbReference type="GO" id="GO:0005783">
    <property type="term" value="C:endoplasmic reticulum"/>
    <property type="evidence" value="ECO:0007669"/>
    <property type="project" value="UniProtKB-SubCell"/>
</dbReference>
<evidence type="ECO:0000256" key="13">
    <source>
        <dbReference type="SAM" id="MobiDB-lite"/>
    </source>
</evidence>
<dbReference type="GO" id="GO:0005786">
    <property type="term" value="C:signal recognition particle, endoplasmic reticulum targeting"/>
    <property type="evidence" value="ECO:0007669"/>
    <property type="project" value="UniProtKB-KW"/>
</dbReference>
<evidence type="ECO:0000256" key="12">
    <source>
        <dbReference type="PIRNR" id="PIRNR038995"/>
    </source>
</evidence>
<evidence type="ECO:0000256" key="5">
    <source>
        <dbReference type="ARBA" id="ARBA00022490"/>
    </source>
</evidence>
<organism evidence="14 15">
    <name type="scientific">Paralvinella palmiformis</name>
    <dbReference type="NCBI Taxonomy" id="53620"/>
    <lineage>
        <taxon>Eukaryota</taxon>
        <taxon>Metazoa</taxon>
        <taxon>Spiralia</taxon>
        <taxon>Lophotrochozoa</taxon>
        <taxon>Annelida</taxon>
        <taxon>Polychaeta</taxon>
        <taxon>Sedentaria</taxon>
        <taxon>Canalipalpata</taxon>
        <taxon>Terebellida</taxon>
        <taxon>Terebelliformia</taxon>
        <taxon>Alvinellidae</taxon>
        <taxon>Paralvinella</taxon>
    </lineage>
</organism>
<dbReference type="CDD" id="cd15481">
    <property type="entry name" value="SRP68-RBD"/>
    <property type="match status" value="1"/>
</dbReference>
<evidence type="ECO:0000256" key="2">
    <source>
        <dbReference type="ARBA" id="ARBA00004496"/>
    </source>
</evidence>
<dbReference type="PANTHER" id="PTHR12860:SF0">
    <property type="entry name" value="SIGNAL RECOGNITION PARTICLE SUBUNIT SRP68"/>
    <property type="match status" value="1"/>
</dbReference>
<dbReference type="Pfam" id="PF16969">
    <property type="entry name" value="SRP68"/>
    <property type="match status" value="1"/>
</dbReference>
<keyword evidence="15" id="KW-1185">Reference proteome</keyword>
<evidence type="ECO:0000256" key="6">
    <source>
        <dbReference type="ARBA" id="ARBA00022824"/>
    </source>
</evidence>
<dbReference type="PIRSF" id="PIRSF038995">
    <property type="entry name" value="SRP68"/>
    <property type="match status" value="1"/>
</dbReference>
<dbReference type="InterPro" id="IPR034652">
    <property type="entry name" value="SRP68-RBD"/>
</dbReference>
<dbReference type="PANTHER" id="PTHR12860">
    <property type="entry name" value="SIGNAL RECOGNITION PARTICLE 68 KDA PROTEIN"/>
    <property type="match status" value="1"/>
</dbReference>
<evidence type="ECO:0000256" key="8">
    <source>
        <dbReference type="ARBA" id="ARBA00023135"/>
    </source>
</evidence>
<dbReference type="GO" id="GO:0030942">
    <property type="term" value="F:endoplasmic reticulum signal peptide binding"/>
    <property type="evidence" value="ECO:0007669"/>
    <property type="project" value="InterPro"/>
</dbReference>
<dbReference type="Gene3D" id="1.10.3450.40">
    <property type="entry name" value="Signal recognition particle, SRP68 subunit, RNA-binding domain"/>
    <property type="match status" value="1"/>
</dbReference>
<keyword evidence="5 12" id="KW-0963">Cytoplasm</keyword>
<dbReference type="InterPro" id="IPR038253">
    <property type="entry name" value="SRP68_N_sf"/>
</dbReference>
<dbReference type="GO" id="GO:0006614">
    <property type="term" value="P:SRP-dependent cotranslational protein targeting to membrane"/>
    <property type="evidence" value="ECO:0007669"/>
    <property type="project" value="InterPro"/>
</dbReference>
<sequence>MINGSVIRAKEKPDTTTAKMAAGEPTDGVDSEINGTISAATGLYCLEVLQIIKEAQQQHGLRHGDYQRYRQYCSRRLRRIRKSLHFPQGTRNRVHPKAISQDMLTDGRYLYLPLFLAERAWAYAMQLKAEANTEPRKRPHMIARLKKAEAHAAELLLLCESNKCDARTKLEAQAYCSFIKASLAFEKENWKTALELFTSAKTVYEKLGSALVDEIKDIYLQKCDEISPNIRYCAYNIGDDSAIQDLMQMRLKGGGTDSMISRLDELIEKTRERQSATLSEVTWRGRTVPVKSERVRVCLLTAQESTKQLAETTDVESKLSVYETLLKELIDAQQALREDFKDDATFKQLIRGKMTDSNVPNSVYLHSYLTYMRLTNTVERNLLMIKMMENSLPENKPNPSKKITKPQDLARLYDIIAQSLTEISSLPGLEDDLTLIQEISAQITGYKAFRCYYIARTYLAAKKWQEALALYERVCSYIDQALKSYTAVKMDPSRKQKECEQLEKLKRDVDGEKYACHASSLLDVEGATDLMSGLTVKSTKILEDRLDQYCEDPQLLNSKKQSTVKLTKFPPSFQPVPCKPLFFDVALSKVAFPPLSDKLDQKQQQQGGGLTGLVKGWLWGGGKK</sequence>
<feature type="region of interest" description="Disordered" evidence="13">
    <location>
        <begin position="1"/>
        <end position="29"/>
    </location>
</feature>
<dbReference type="InterPro" id="IPR026258">
    <property type="entry name" value="SRP68"/>
</dbReference>
<evidence type="ECO:0000256" key="9">
    <source>
        <dbReference type="ARBA" id="ARBA00023242"/>
    </source>
</evidence>
<evidence type="ECO:0000313" key="14">
    <source>
        <dbReference type="EMBL" id="KAK2160480.1"/>
    </source>
</evidence>
<comment type="subcellular location">
    <subcellularLocation>
        <location evidence="2 12">Cytoplasm</location>
    </subcellularLocation>
    <subcellularLocation>
        <location evidence="1">Endoplasmic reticulum</location>
    </subcellularLocation>
    <subcellularLocation>
        <location evidence="3">Nucleus</location>
        <location evidence="3">Nucleolus</location>
    </subcellularLocation>
</comment>
<comment type="caution">
    <text evidence="14">The sequence shown here is derived from an EMBL/GenBank/DDBJ whole genome shotgun (WGS) entry which is preliminary data.</text>
</comment>
<keyword evidence="7 12" id="KW-0694">RNA-binding</keyword>
<keyword evidence="9" id="KW-0539">Nucleus</keyword>
<dbReference type="GO" id="GO:0008312">
    <property type="term" value="F:7S RNA binding"/>
    <property type="evidence" value="ECO:0007669"/>
    <property type="project" value="InterPro"/>
</dbReference>
<evidence type="ECO:0000256" key="10">
    <source>
        <dbReference type="ARBA" id="ARBA00023274"/>
    </source>
</evidence>
<accession>A0AAD9N886</accession>
<dbReference type="Proteomes" id="UP001208570">
    <property type="component" value="Unassembled WGS sequence"/>
</dbReference>
<dbReference type="EMBL" id="JAODUP010000132">
    <property type="protein sequence ID" value="KAK2160480.1"/>
    <property type="molecule type" value="Genomic_DNA"/>
</dbReference>
<comment type="similarity">
    <text evidence="4 12">Belongs to the SRP68 family.</text>
</comment>
<evidence type="ECO:0000256" key="4">
    <source>
        <dbReference type="ARBA" id="ARBA00009352"/>
    </source>
</evidence>
<protein>
    <recommendedName>
        <fullName evidence="11 12">Signal recognition particle subunit SRP68</fullName>
        <shortName evidence="12">SRP68</shortName>
    </recommendedName>
</protein>
<evidence type="ECO:0000313" key="15">
    <source>
        <dbReference type="Proteomes" id="UP001208570"/>
    </source>
</evidence>
<name>A0AAD9N886_9ANNE</name>
<keyword evidence="6" id="KW-0256">Endoplasmic reticulum</keyword>
<reference evidence="14" key="1">
    <citation type="journal article" date="2023" name="Mol. Biol. Evol.">
        <title>Third-Generation Sequencing Reveals the Adaptive Role of the Epigenome in Three Deep-Sea Polychaetes.</title>
        <authorList>
            <person name="Perez M."/>
            <person name="Aroh O."/>
            <person name="Sun Y."/>
            <person name="Lan Y."/>
            <person name="Juniper S.K."/>
            <person name="Young C.R."/>
            <person name="Angers B."/>
            <person name="Qian P.Y."/>
        </authorList>
    </citation>
    <scope>NUCLEOTIDE SEQUENCE</scope>
    <source>
        <strain evidence="14">P08H-3</strain>
    </source>
</reference>
<dbReference type="GO" id="GO:0005047">
    <property type="term" value="F:signal recognition particle binding"/>
    <property type="evidence" value="ECO:0007669"/>
    <property type="project" value="InterPro"/>
</dbReference>
<gene>
    <name evidence="14" type="ORF">LSH36_132g01004</name>
</gene>
<dbReference type="FunFam" id="1.10.3450.40:FF:000001">
    <property type="entry name" value="Signal recognition particle subunit SRP68"/>
    <property type="match status" value="1"/>
</dbReference>
<proteinExistence type="inferred from homology"/>
<keyword evidence="10 12" id="KW-0687">Ribonucleoprotein</keyword>
<evidence type="ECO:0000256" key="7">
    <source>
        <dbReference type="ARBA" id="ARBA00022884"/>
    </source>
</evidence>
<dbReference type="AlphaFoldDB" id="A0AAD9N886"/>
<keyword evidence="8 12" id="KW-0733">Signal recognition particle</keyword>
<evidence type="ECO:0000256" key="3">
    <source>
        <dbReference type="ARBA" id="ARBA00004604"/>
    </source>
</evidence>
<dbReference type="GO" id="GO:0005730">
    <property type="term" value="C:nucleolus"/>
    <property type="evidence" value="ECO:0007669"/>
    <property type="project" value="UniProtKB-SubCell"/>
</dbReference>
<evidence type="ECO:0000256" key="1">
    <source>
        <dbReference type="ARBA" id="ARBA00004240"/>
    </source>
</evidence>
<evidence type="ECO:0000256" key="11">
    <source>
        <dbReference type="ARBA" id="ARBA00029498"/>
    </source>
</evidence>